<protein>
    <submittedName>
        <fullName evidence="1">Uncharacterized protein</fullName>
    </submittedName>
</protein>
<organism evidence="1 2">
    <name type="scientific">Caerostris darwini</name>
    <dbReference type="NCBI Taxonomy" id="1538125"/>
    <lineage>
        <taxon>Eukaryota</taxon>
        <taxon>Metazoa</taxon>
        <taxon>Ecdysozoa</taxon>
        <taxon>Arthropoda</taxon>
        <taxon>Chelicerata</taxon>
        <taxon>Arachnida</taxon>
        <taxon>Araneae</taxon>
        <taxon>Araneomorphae</taxon>
        <taxon>Entelegynae</taxon>
        <taxon>Araneoidea</taxon>
        <taxon>Araneidae</taxon>
        <taxon>Caerostris</taxon>
    </lineage>
</organism>
<keyword evidence="2" id="KW-1185">Reference proteome</keyword>
<evidence type="ECO:0000313" key="1">
    <source>
        <dbReference type="EMBL" id="GIY49490.1"/>
    </source>
</evidence>
<sequence length="139" mass="16310">MAAPRQDLGWIRAKVLDIDIWKYLSSAINVRLARTLQNHLEVFPKPMCPKTTNIHNYDMTDFELPLIAPIALLLQFIRVFCLKSIVRNELFKVSYLNSIKKSTALFSHIHFLSSFRLQLPYFAYCRFIHNSCLAHIHYN</sequence>
<dbReference type="EMBL" id="BPLQ01010239">
    <property type="protein sequence ID" value="GIY49490.1"/>
    <property type="molecule type" value="Genomic_DNA"/>
</dbReference>
<name>A0AAV4TWZ9_9ARAC</name>
<dbReference type="Proteomes" id="UP001054837">
    <property type="component" value="Unassembled WGS sequence"/>
</dbReference>
<proteinExistence type="predicted"/>
<reference evidence="1 2" key="1">
    <citation type="submission" date="2021-06" db="EMBL/GenBank/DDBJ databases">
        <title>Caerostris darwini draft genome.</title>
        <authorList>
            <person name="Kono N."/>
            <person name="Arakawa K."/>
        </authorList>
    </citation>
    <scope>NUCLEOTIDE SEQUENCE [LARGE SCALE GENOMIC DNA]</scope>
</reference>
<evidence type="ECO:0000313" key="2">
    <source>
        <dbReference type="Proteomes" id="UP001054837"/>
    </source>
</evidence>
<gene>
    <name evidence="1" type="ORF">CDAR_509951</name>
</gene>
<comment type="caution">
    <text evidence="1">The sequence shown here is derived from an EMBL/GenBank/DDBJ whole genome shotgun (WGS) entry which is preliminary data.</text>
</comment>
<dbReference type="AlphaFoldDB" id="A0AAV4TWZ9"/>
<accession>A0AAV4TWZ9</accession>